<dbReference type="Gene3D" id="3.40.228.10">
    <property type="entry name" value="Dimethylsulfoxide Reductase, domain 2"/>
    <property type="match status" value="1"/>
</dbReference>
<dbReference type="PANTHER" id="PTHR43105:SF14">
    <property type="entry name" value="FORMATE DEHYDROGENASE H"/>
    <property type="match status" value="1"/>
</dbReference>
<keyword evidence="1" id="KW-0560">Oxidoreductase</keyword>
<accession>A0A7V5U2R2</accession>
<protein>
    <submittedName>
        <fullName evidence="3">Formate dehydrogenase subunit alpha</fullName>
    </submittedName>
</protein>
<evidence type="ECO:0000256" key="1">
    <source>
        <dbReference type="ARBA" id="ARBA00023002"/>
    </source>
</evidence>
<dbReference type="InterPro" id="IPR050123">
    <property type="entry name" value="Prok_molybdopt-oxidoreductase"/>
</dbReference>
<organism evidence="3">
    <name type="scientific">Thermodesulfatator atlanticus</name>
    <dbReference type="NCBI Taxonomy" id="501497"/>
    <lineage>
        <taxon>Bacteria</taxon>
        <taxon>Pseudomonadati</taxon>
        <taxon>Thermodesulfobacteriota</taxon>
        <taxon>Thermodesulfobacteria</taxon>
        <taxon>Thermodesulfobacteriales</taxon>
        <taxon>Thermodesulfatatoraceae</taxon>
        <taxon>Thermodesulfatator</taxon>
    </lineage>
</organism>
<reference evidence="3" key="1">
    <citation type="journal article" date="2020" name="mSystems">
        <title>Genome- and Community-Level Interaction Insights into Carbon Utilization and Element Cycling Functions of Hydrothermarchaeota in Hydrothermal Sediment.</title>
        <authorList>
            <person name="Zhou Z."/>
            <person name="Liu Y."/>
            <person name="Xu W."/>
            <person name="Pan J."/>
            <person name="Luo Z.H."/>
            <person name="Li M."/>
        </authorList>
    </citation>
    <scope>NUCLEOTIDE SEQUENCE [LARGE SCALE GENOMIC DNA]</scope>
    <source>
        <strain evidence="3">HyVt-533</strain>
    </source>
</reference>
<dbReference type="GO" id="GO:0022904">
    <property type="term" value="P:respiratory electron transport chain"/>
    <property type="evidence" value="ECO:0007669"/>
    <property type="project" value="TreeGrafter"/>
</dbReference>
<proteinExistence type="predicted"/>
<dbReference type="Proteomes" id="UP000886101">
    <property type="component" value="Unassembled WGS sequence"/>
</dbReference>
<feature type="domain" description="Molybdopterin oxidoreductase" evidence="2">
    <location>
        <begin position="2"/>
        <end position="289"/>
    </location>
</feature>
<feature type="non-terminal residue" evidence="3">
    <location>
        <position position="408"/>
    </location>
</feature>
<dbReference type="EMBL" id="DROK01000173">
    <property type="protein sequence ID" value="HHI97412.1"/>
    <property type="molecule type" value="Genomic_DNA"/>
</dbReference>
<dbReference type="AlphaFoldDB" id="A0A7V5U2R2"/>
<dbReference type="Gene3D" id="2.40.40.20">
    <property type="match status" value="1"/>
</dbReference>
<dbReference type="Gene3D" id="3.40.50.740">
    <property type="match status" value="1"/>
</dbReference>
<sequence>MVIDPRKTELAEKALFWLPLKPGTNVPLANGLAHVILKEGLYNREFIEKRTENFDAYANYILSEWPLERVERITGIRREHIIQLARMYARAERALIFWGLGVTEHRSGSQGAMAIANLALLCGHVGRPGTGAMPLRGQNNVQGACDMGALPYTLPAYQKMADPLVRKKFEDLWGRPLPERPGLTETMMYKEALEGRVKALYVIGYDVAMTHGNLKRVHEALSKLDFLVVQDIFRPKTADFAHVILPAACLFEKDGTTDNGERRVQRIRKLVEPPGEALPDWKIIAEIASRMGYEMAYTSAAEIFEEMRRIMPSFAGLTYDRLAEKGICWPVPHEEHPGTELMFTERFSRESGKASFAIPKYWGPQDRTDADFPFMLITGRRLPHYNCGSMTRRVEGLMEYLPEELVEI</sequence>
<gene>
    <name evidence="3" type="ORF">ENJ96_06130</name>
</gene>
<name>A0A7V5U2R2_9BACT</name>
<evidence type="ECO:0000313" key="3">
    <source>
        <dbReference type="EMBL" id="HHI97412.1"/>
    </source>
</evidence>
<dbReference type="InterPro" id="IPR006656">
    <property type="entry name" value="Mopterin_OxRdtase"/>
</dbReference>
<dbReference type="PANTHER" id="PTHR43105">
    <property type="entry name" value="RESPIRATORY NITRATE REDUCTASE"/>
    <property type="match status" value="1"/>
</dbReference>
<evidence type="ECO:0000259" key="2">
    <source>
        <dbReference type="Pfam" id="PF00384"/>
    </source>
</evidence>
<dbReference type="SUPFAM" id="SSF53706">
    <property type="entry name" value="Formate dehydrogenase/DMSO reductase, domains 1-3"/>
    <property type="match status" value="1"/>
</dbReference>
<comment type="caution">
    <text evidence="3">The sequence shown here is derived from an EMBL/GenBank/DDBJ whole genome shotgun (WGS) entry which is preliminary data.</text>
</comment>
<dbReference type="GO" id="GO:0003954">
    <property type="term" value="F:NADH dehydrogenase activity"/>
    <property type="evidence" value="ECO:0007669"/>
    <property type="project" value="TreeGrafter"/>
</dbReference>
<dbReference type="Pfam" id="PF00384">
    <property type="entry name" value="Molybdopterin"/>
    <property type="match status" value="1"/>
</dbReference>
<dbReference type="GO" id="GO:0016020">
    <property type="term" value="C:membrane"/>
    <property type="evidence" value="ECO:0007669"/>
    <property type="project" value="TreeGrafter"/>
</dbReference>